<proteinExistence type="predicted"/>
<dbReference type="OrthoDB" id="6340939at2759"/>
<dbReference type="KEGG" id="clec:106670931"/>
<dbReference type="Proteomes" id="UP000494040">
    <property type="component" value="Unassembled WGS sequence"/>
</dbReference>
<evidence type="ECO:0000313" key="1">
    <source>
        <dbReference type="EnsemblMetazoa" id="XP_014257097.1"/>
    </source>
</evidence>
<keyword evidence="2" id="KW-1185">Reference proteome</keyword>
<dbReference type="RefSeq" id="XP_014257097.1">
    <property type="nucleotide sequence ID" value="XM_014401611.1"/>
</dbReference>
<reference evidence="1" key="1">
    <citation type="submission" date="2022-01" db="UniProtKB">
        <authorList>
            <consortium name="EnsemblMetazoa"/>
        </authorList>
    </citation>
    <scope>IDENTIFICATION</scope>
</reference>
<dbReference type="OMA" id="HTIFRTA"/>
<dbReference type="AlphaFoldDB" id="A0A8I6S6L8"/>
<name>A0A8I6S6L8_CIMLE</name>
<dbReference type="EnsemblMetazoa" id="XM_014401611.1">
    <property type="protein sequence ID" value="XP_014257097.1"/>
    <property type="gene ID" value="LOC106670931"/>
</dbReference>
<dbReference type="GeneID" id="106670931"/>
<organism evidence="1 2">
    <name type="scientific">Cimex lectularius</name>
    <name type="common">Bed bug</name>
    <name type="synonym">Acanthia lectularia</name>
    <dbReference type="NCBI Taxonomy" id="79782"/>
    <lineage>
        <taxon>Eukaryota</taxon>
        <taxon>Metazoa</taxon>
        <taxon>Ecdysozoa</taxon>
        <taxon>Arthropoda</taxon>
        <taxon>Hexapoda</taxon>
        <taxon>Insecta</taxon>
        <taxon>Pterygota</taxon>
        <taxon>Neoptera</taxon>
        <taxon>Paraneoptera</taxon>
        <taxon>Hemiptera</taxon>
        <taxon>Heteroptera</taxon>
        <taxon>Panheteroptera</taxon>
        <taxon>Cimicomorpha</taxon>
        <taxon>Cimicidae</taxon>
        <taxon>Cimex</taxon>
    </lineage>
</organism>
<protein>
    <submittedName>
        <fullName evidence="1">Uncharacterized protein</fullName>
    </submittedName>
</protein>
<accession>A0A8I6S6L8</accession>
<evidence type="ECO:0000313" key="2">
    <source>
        <dbReference type="Proteomes" id="UP000494040"/>
    </source>
</evidence>
<sequence length="181" mass="20742">MMRDRPLWIWLLTVLFLAIVKAHIRLLLLLALGLAGLYMLHLLVQDFQHINNSFRPGQGSLLSSLAGLSRGKRSIGDAQQVPNWVVERLANDTKEMRQVLNNDPVGCARKYVCHIQSKQKRSRTQDNVLFLLRAFSWLDINGEWKKAEELGRKNGTNGACEKAYKKCWYSGAQLDKFMNMI</sequence>